<evidence type="ECO:0000259" key="10">
    <source>
        <dbReference type="PROSITE" id="PS50142"/>
    </source>
</evidence>
<name>A0A507DC00_9FUNG</name>
<evidence type="ECO:0000256" key="7">
    <source>
        <dbReference type="ARBA" id="ARBA00035187"/>
    </source>
</evidence>
<protein>
    <recommendedName>
        <fullName evidence="7">Large ribosomal subunit protein mL44</fullName>
    </recommendedName>
</protein>
<dbReference type="GO" id="GO:0004525">
    <property type="term" value="F:ribonuclease III activity"/>
    <property type="evidence" value="ECO:0007669"/>
    <property type="project" value="InterPro"/>
</dbReference>
<keyword evidence="5" id="KW-0687">Ribonucleoprotein</keyword>
<dbReference type="PANTHER" id="PTHR11207:SF32">
    <property type="entry name" value="LARGE RIBOSOMAL SUBUNIT PROTEIN ML44"/>
    <property type="match status" value="1"/>
</dbReference>
<dbReference type="InterPro" id="IPR014720">
    <property type="entry name" value="dsRBD_dom"/>
</dbReference>
<dbReference type="GO" id="GO:0006396">
    <property type="term" value="P:RNA processing"/>
    <property type="evidence" value="ECO:0007669"/>
    <property type="project" value="InterPro"/>
</dbReference>
<dbReference type="VEuPathDB" id="FungiDB:SeMB42_g04455"/>
<dbReference type="SUPFAM" id="SSF69065">
    <property type="entry name" value="RNase III domain-like"/>
    <property type="match status" value="1"/>
</dbReference>
<keyword evidence="4" id="KW-0496">Mitochondrion</keyword>
<evidence type="ECO:0000256" key="1">
    <source>
        <dbReference type="ARBA" id="ARBA00004173"/>
    </source>
</evidence>
<dbReference type="Gene3D" id="1.10.1520.10">
    <property type="entry name" value="Ribonuclease III domain"/>
    <property type="match status" value="2"/>
</dbReference>
<dbReference type="EMBL" id="QEAM01000043">
    <property type="protein sequence ID" value="TPX48897.1"/>
    <property type="molecule type" value="Genomic_DNA"/>
</dbReference>
<evidence type="ECO:0000313" key="11">
    <source>
        <dbReference type="EMBL" id="TPX48897.1"/>
    </source>
</evidence>
<evidence type="ECO:0000256" key="8">
    <source>
        <dbReference type="PROSITE-ProRule" id="PRU00266"/>
    </source>
</evidence>
<dbReference type="CDD" id="cd19873">
    <property type="entry name" value="DSRM_MRPL3_like"/>
    <property type="match status" value="1"/>
</dbReference>
<comment type="similarity">
    <text evidence="6">Belongs to the ribonuclease III family. Mitochondrion-specific ribosomal protein mL44 subfamily.</text>
</comment>
<evidence type="ECO:0000256" key="5">
    <source>
        <dbReference type="ARBA" id="ARBA00023274"/>
    </source>
</evidence>
<dbReference type="Gene3D" id="3.30.160.20">
    <property type="match status" value="1"/>
</dbReference>
<sequence>MNMPRAGTVPISHQAHRMSIYLSHASIPPPPPPLIPSPCIPHPMRRHALQHQQKRGYPSEALAQKNMQKKLAIKFPLPVKHIPPAPATRLPTPAATSPDEYQARLYAFVARAGLHQFRLHNTNGRSTRTLVRALTHRSYKGPIPIRPDASVLPAMTPLPPDAVNDRYTVLGDAILRMYLTEWIAWRYKNLSGDDIEAAVDAYIGVAALAKIGRSLGVQRVMRWKYTGAETAVGETPVISSIVQSLIGLLYESVSPKTAKEFIRAHITSRAVDLGAIVKMQKPKALLSQVFRLLSRERPVARLLKETGRQSHAPVFVVGMYSGETKVGEGYGSSLKMAETRAAKDALLVHFLKESRDVTIPSDMNEESITFMVDKADLGPAGAATTSDTAAETSP</sequence>
<evidence type="ECO:0000256" key="3">
    <source>
        <dbReference type="ARBA" id="ARBA00022980"/>
    </source>
</evidence>
<dbReference type="SMART" id="SM00358">
    <property type="entry name" value="DSRM"/>
    <property type="match status" value="1"/>
</dbReference>
<dbReference type="InterPro" id="IPR000999">
    <property type="entry name" value="RNase_III_dom"/>
</dbReference>
<dbReference type="Pfam" id="PF14622">
    <property type="entry name" value="Ribonucleas_3_3"/>
    <property type="match status" value="1"/>
</dbReference>
<evidence type="ECO:0000256" key="6">
    <source>
        <dbReference type="ARBA" id="ARBA00024034"/>
    </source>
</evidence>
<evidence type="ECO:0000256" key="4">
    <source>
        <dbReference type="ARBA" id="ARBA00023128"/>
    </source>
</evidence>
<dbReference type="SUPFAM" id="SSF54768">
    <property type="entry name" value="dsRNA-binding domain-like"/>
    <property type="match status" value="1"/>
</dbReference>
<gene>
    <name evidence="11" type="ORF">SeLEV6574_g01789</name>
</gene>
<evidence type="ECO:0000259" key="9">
    <source>
        <dbReference type="PROSITE" id="PS50137"/>
    </source>
</evidence>
<dbReference type="PROSITE" id="PS50142">
    <property type="entry name" value="RNASE_3_2"/>
    <property type="match status" value="1"/>
</dbReference>
<keyword evidence="2 8" id="KW-0694">RNA-binding</keyword>
<dbReference type="Proteomes" id="UP000320475">
    <property type="component" value="Unassembled WGS sequence"/>
</dbReference>
<dbReference type="GO" id="GO:0003725">
    <property type="term" value="F:double-stranded RNA binding"/>
    <property type="evidence" value="ECO:0007669"/>
    <property type="project" value="InterPro"/>
</dbReference>
<feature type="domain" description="RNase III" evidence="10">
    <location>
        <begin position="105"/>
        <end position="254"/>
    </location>
</feature>
<dbReference type="Pfam" id="PF22892">
    <property type="entry name" value="DSRM_MRPL44"/>
    <property type="match status" value="1"/>
</dbReference>
<dbReference type="PANTHER" id="PTHR11207">
    <property type="entry name" value="RIBONUCLEASE III"/>
    <property type="match status" value="1"/>
</dbReference>
<dbReference type="GO" id="GO:0005739">
    <property type="term" value="C:mitochondrion"/>
    <property type="evidence" value="ECO:0007669"/>
    <property type="project" value="TreeGrafter"/>
</dbReference>
<dbReference type="InterPro" id="IPR044443">
    <property type="entry name" value="Ribosomal_mL44_DSRM_fung"/>
</dbReference>
<dbReference type="SMART" id="SM00535">
    <property type="entry name" value="RIBOc"/>
    <property type="match status" value="1"/>
</dbReference>
<evidence type="ECO:0000313" key="12">
    <source>
        <dbReference type="Proteomes" id="UP000320475"/>
    </source>
</evidence>
<accession>A0A507DC00</accession>
<dbReference type="InterPro" id="IPR036389">
    <property type="entry name" value="RNase_III_sf"/>
</dbReference>
<dbReference type="AlphaFoldDB" id="A0A507DC00"/>
<organism evidence="11 12">
    <name type="scientific">Synchytrium endobioticum</name>
    <dbReference type="NCBI Taxonomy" id="286115"/>
    <lineage>
        <taxon>Eukaryota</taxon>
        <taxon>Fungi</taxon>
        <taxon>Fungi incertae sedis</taxon>
        <taxon>Chytridiomycota</taxon>
        <taxon>Chytridiomycota incertae sedis</taxon>
        <taxon>Chytridiomycetes</taxon>
        <taxon>Synchytriales</taxon>
        <taxon>Synchytriaceae</taxon>
        <taxon>Synchytrium</taxon>
    </lineage>
</organism>
<dbReference type="OrthoDB" id="67027at2759"/>
<feature type="domain" description="DRBM" evidence="9">
    <location>
        <begin position="281"/>
        <end position="346"/>
    </location>
</feature>
<reference evidence="11 12" key="1">
    <citation type="journal article" date="2019" name="Sci. Rep.">
        <title>Comparative genomics of chytrid fungi reveal insights into the obligate biotrophic and pathogenic lifestyle of Synchytrium endobioticum.</title>
        <authorList>
            <person name="van de Vossenberg B.T.L.H."/>
            <person name="Warris S."/>
            <person name="Nguyen H.D.T."/>
            <person name="van Gent-Pelzer M.P.E."/>
            <person name="Joly D.L."/>
            <person name="van de Geest H.C."/>
            <person name="Bonants P.J.M."/>
            <person name="Smith D.S."/>
            <person name="Levesque C.A."/>
            <person name="van der Lee T.A.J."/>
        </authorList>
    </citation>
    <scope>NUCLEOTIDE SEQUENCE [LARGE SCALE GENOMIC DNA]</scope>
    <source>
        <strain evidence="11 12">LEV6574</strain>
    </source>
</reference>
<comment type="caution">
    <text evidence="11">The sequence shown here is derived from an EMBL/GenBank/DDBJ whole genome shotgun (WGS) entry which is preliminary data.</text>
</comment>
<comment type="subcellular location">
    <subcellularLocation>
        <location evidence="1">Mitochondrion</location>
    </subcellularLocation>
</comment>
<evidence type="ECO:0000256" key="2">
    <source>
        <dbReference type="ARBA" id="ARBA00022884"/>
    </source>
</evidence>
<dbReference type="GO" id="GO:0003735">
    <property type="term" value="F:structural constituent of ribosome"/>
    <property type="evidence" value="ECO:0007669"/>
    <property type="project" value="TreeGrafter"/>
</dbReference>
<dbReference type="InterPro" id="IPR044444">
    <property type="entry name" value="Ribosomal_mL44_DSRM_metazoa"/>
</dbReference>
<keyword evidence="3" id="KW-0689">Ribosomal protein</keyword>
<dbReference type="CDD" id="cd00593">
    <property type="entry name" value="RIBOc"/>
    <property type="match status" value="1"/>
</dbReference>
<proteinExistence type="inferred from homology"/>
<dbReference type="PROSITE" id="PS50137">
    <property type="entry name" value="DS_RBD"/>
    <property type="match status" value="1"/>
</dbReference>